<dbReference type="AlphaFoldDB" id="A0A841TNG8"/>
<dbReference type="EMBL" id="JACJVR010000002">
    <property type="protein sequence ID" value="MBB6689866.1"/>
    <property type="molecule type" value="Genomic_DNA"/>
</dbReference>
<reference evidence="1 2" key="1">
    <citation type="submission" date="2020-08" db="EMBL/GenBank/DDBJ databases">
        <title>Cohnella phylogeny.</title>
        <authorList>
            <person name="Dunlap C."/>
        </authorList>
    </citation>
    <scope>NUCLEOTIDE SEQUENCE [LARGE SCALE GENOMIC DNA]</scope>
    <source>
        <strain evidence="1 2">DSM 25239</strain>
    </source>
</reference>
<dbReference type="InterPro" id="IPR018755">
    <property type="entry name" value="Phage_Mu_Gp48"/>
</dbReference>
<name>A0A841TNG8_9BACL</name>
<proteinExistence type="predicted"/>
<sequence>MQSERGKEMLGYLPPYYATSRVMKSLMDAQGGELDRLRSALDEILDQFFVSTASWGLEAWEREFDIPTDSGKPIEQRRSAVKSKILGTGTVTFDLIRSVAGSYQNGTVEIVNQPTEYRFTVKFVDTLGLPPNLNDVRAAIEAIKPAHLAVEYEFRYFTIGEVQKMTIQQIQSHRLTDFAPFLDA</sequence>
<evidence type="ECO:0000313" key="2">
    <source>
        <dbReference type="Proteomes" id="UP000553776"/>
    </source>
</evidence>
<keyword evidence="2" id="KW-1185">Reference proteome</keyword>
<accession>A0A841TNG8</accession>
<dbReference type="Pfam" id="PF10076">
    <property type="entry name" value="Phage_Mu_Gp48"/>
    <property type="match status" value="1"/>
</dbReference>
<organism evidence="1 2">
    <name type="scientific">Cohnella xylanilytica</name>
    <dbReference type="NCBI Taxonomy" id="557555"/>
    <lineage>
        <taxon>Bacteria</taxon>
        <taxon>Bacillati</taxon>
        <taxon>Bacillota</taxon>
        <taxon>Bacilli</taxon>
        <taxon>Bacillales</taxon>
        <taxon>Paenibacillaceae</taxon>
        <taxon>Cohnella</taxon>
    </lineage>
</organism>
<evidence type="ECO:0000313" key="1">
    <source>
        <dbReference type="EMBL" id="MBB6689866.1"/>
    </source>
</evidence>
<protein>
    <submittedName>
        <fullName evidence="1">YmfQ family protein</fullName>
    </submittedName>
</protein>
<comment type="caution">
    <text evidence="1">The sequence shown here is derived from an EMBL/GenBank/DDBJ whole genome shotgun (WGS) entry which is preliminary data.</text>
</comment>
<dbReference type="Proteomes" id="UP000553776">
    <property type="component" value="Unassembled WGS sequence"/>
</dbReference>
<gene>
    <name evidence="1" type="ORF">H7B90_00480</name>
</gene>